<dbReference type="AlphaFoldDB" id="F6F0F1"/>
<keyword evidence="4" id="KW-1185">Reference proteome</keyword>
<evidence type="ECO:0000313" key="3">
    <source>
        <dbReference type="EMBL" id="AEG48536.1"/>
    </source>
</evidence>
<gene>
    <name evidence="3" type="ORF">Sphch_0843</name>
</gene>
<feature type="region of interest" description="Disordered" evidence="1">
    <location>
        <begin position="16"/>
        <end position="47"/>
    </location>
</feature>
<dbReference type="HOGENOM" id="CLU_114847_1_0_5"/>
<evidence type="ECO:0008006" key="5">
    <source>
        <dbReference type="Google" id="ProtNLM"/>
    </source>
</evidence>
<name>F6F0F1_SPHCR</name>
<dbReference type="KEGG" id="sch:Sphch_0843"/>
<evidence type="ECO:0000256" key="2">
    <source>
        <dbReference type="SAM" id="SignalP"/>
    </source>
</evidence>
<evidence type="ECO:0000313" key="4">
    <source>
        <dbReference type="Proteomes" id="UP000007150"/>
    </source>
</evidence>
<sequence precursor="true">MNRLLFLLALTPLSAQAAPDPCASSPPLAEPWTSWPQSGATTAGASASNAPRLILGKPLTATLRPTPQVQFAIPPGKATPKSHAGLFTLSVKDQARIGIALSDAAWIDAATGTTALISVDHGHGPDCSGIRKIVWFDLPPGLHTIQIASAAKPTIRIMAADARANQPQPR</sequence>
<feature type="chain" id="PRO_5003333953" description="Homogentisate 1,2-dioxygenase" evidence="2">
    <location>
        <begin position="18"/>
        <end position="170"/>
    </location>
</feature>
<feature type="compositionally biased region" description="Low complexity" evidence="1">
    <location>
        <begin position="38"/>
        <end position="47"/>
    </location>
</feature>
<accession>F6F0F1</accession>
<dbReference type="EMBL" id="CP002798">
    <property type="protein sequence ID" value="AEG48536.1"/>
    <property type="molecule type" value="Genomic_DNA"/>
</dbReference>
<dbReference type="Proteomes" id="UP000007150">
    <property type="component" value="Chromosome 1"/>
</dbReference>
<feature type="signal peptide" evidence="2">
    <location>
        <begin position="1"/>
        <end position="17"/>
    </location>
</feature>
<keyword evidence="2" id="KW-0732">Signal</keyword>
<reference evidence="3 4" key="1">
    <citation type="submission" date="2011-05" db="EMBL/GenBank/DDBJ databases">
        <title>Complete sequence of chromosome 1 of Sphingobium chlorophenolicum L-1.</title>
        <authorList>
            <consortium name="US DOE Joint Genome Institute"/>
            <person name="Lucas S."/>
            <person name="Han J."/>
            <person name="Lapidus A."/>
            <person name="Cheng J.-F."/>
            <person name="Goodwin L."/>
            <person name="Pitluck S."/>
            <person name="Peters L."/>
            <person name="Daligault H."/>
            <person name="Han C."/>
            <person name="Tapia R."/>
            <person name="Land M."/>
            <person name="Hauser L."/>
            <person name="Kyrpides N."/>
            <person name="Ivanova N."/>
            <person name="Pagani I."/>
            <person name="Turner P."/>
            <person name="Copley S."/>
            <person name="Woyke T."/>
        </authorList>
    </citation>
    <scope>NUCLEOTIDE SEQUENCE [LARGE SCALE GENOMIC DNA]</scope>
    <source>
        <strain evidence="3 4">L-1</strain>
    </source>
</reference>
<protein>
    <recommendedName>
        <fullName evidence="5">Homogentisate 1,2-dioxygenase</fullName>
    </recommendedName>
</protein>
<proteinExistence type="predicted"/>
<evidence type="ECO:0000256" key="1">
    <source>
        <dbReference type="SAM" id="MobiDB-lite"/>
    </source>
</evidence>
<organism evidence="3 4">
    <name type="scientific">Sphingobium chlorophenolicum L-1</name>
    <dbReference type="NCBI Taxonomy" id="690566"/>
    <lineage>
        <taxon>Bacteria</taxon>
        <taxon>Pseudomonadati</taxon>
        <taxon>Pseudomonadota</taxon>
        <taxon>Alphaproteobacteria</taxon>
        <taxon>Sphingomonadales</taxon>
        <taxon>Sphingomonadaceae</taxon>
        <taxon>Sphingobium</taxon>
    </lineage>
</organism>
<dbReference type="RefSeq" id="WP_013846801.1">
    <property type="nucleotide sequence ID" value="NC_015593.1"/>
</dbReference>